<name>A0A926NZT3_9SPHI</name>
<keyword evidence="2" id="KW-1185">Reference proteome</keyword>
<sequence length="180" mass="21254">MKRVLIISNKLTIGGAEKLLVELAVFAQKNNIQPTVLILDNYQHQYYDSILQGKGIKVVHTRIRPIKHFRAPLKMMHSAWWAIKLKYFAQKYYDSVHTIGLYNVEKVFDTITHRHRYFWNVNNSIQYFNMEYSYQQEIFGNGEDTIVSINKYQHGELYQQYGDAIKAKIVLSKLFIDDTN</sequence>
<dbReference type="EMBL" id="JACWMX010000007">
    <property type="protein sequence ID" value="MBD1394699.1"/>
    <property type="molecule type" value="Genomic_DNA"/>
</dbReference>
<organism evidence="1 2">
    <name type="scientific">Mucilaginibacter glaciei</name>
    <dbReference type="NCBI Taxonomy" id="2772109"/>
    <lineage>
        <taxon>Bacteria</taxon>
        <taxon>Pseudomonadati</taxon>
        <taxon>Bacteroidota</taxon>
        <taxon>Sphingobacteriia</taxon>
        <taxon>Sphingobacteriales</taxon>
        <taxon>Sphingobacteriaceae</taxon>
        <taxon>Mucilaginibacter</taxon>
    </lineage>
</organism>
<protein>
    <submittedName>
        <fullName evidence="1">Uncharacterized protein</fullName>
    </submittedName>
</protein>
<reference evidence="1" key="1">
    <citation type="submission" date="2020-09" db="EMBL/GenBank/DDBJ databases">
        <title>Novel species of Mucilaginibacter isolated from a glacier on the Tibetan Plateau.</title>
        <authorList>
            <person name="Liu Q."/>
            <person name="Xin Y.-H."/>
        </authorList>
    </citation>
    <scope>NUCLEOTIDE SEQUENCE</scope>
    <source>
        <strain evidence="1">ZB1P21</strain>
    </source>
</reference>
<dbReference type="Proteomes" id="UP000619078">
    <property type="component" value="Unassembled WGS sequence"/>
</dbReference>
<comment type="caution">
    <text evidence="1">The sequence shown here is derived from an EMBL/GenBank/DDBJ whole genome shotgun (WGS) entry which is preliminary data.</text>
</comment>
<evidence type="ECO:0000313" key="2">
    <source>
        <dbReference type="Proteomes" id="UP000619078"/>
    </source>
</evidence>
<gene>
    <name evidence="1" type="ORF">IDJ76_16440</name>
</gene>
<dbReference type="RefSeq" id="WP_191164557.1">
    <property type="nucleotide sequence ID" value="NZ_JACWMX010000007.1"/>
</dbReference>
<accession>A0A926NZT3</accession>
<dbReference type="SUPFAM" id="SSF53756">
    <property type="entry name" value="UDP-Glycosyltransferase/glycogen phosphorylase"/>
    <property type="match status" value="1"/>
</dbReference>
<evidence type="ECO:0000313" key="1">
    <source>
        <dbReference type="EMBL" id="MBD1394699.1"/>
    </source>
</evidence>
<proteinExistence type="predicted"/>
<dbReference type="AlphaFoldDB" id="A0A926NZT3"/>